<keyword evidence="6" id="KW-1185">Reference proteome</keyword>
<feature type="domain" description="Aldehyde dehydrogenase" evidence="4">
    <location>
        <begin position="12"/>
        <end position="474"/>
    </location>
</feature>
<dbReference type="InterPro" id="IPR029510">
    <property type="entry name" value="Ald_DH_CS_GLU"/>
</dbReference>
<evidence type="ECO:0000256" key="2">
    <source>
        <dbReference type="PROSITE-ProRule" id="PRU10007"/>
    </source>
</evidence>
<dbReference type="InterPro" id="IPR016160">
    <property type="entry name" value="Ald_DH_CS_CYS"/>
</dbReference>
<reference evidence="5 6" key="1">
    <citation type="submission" date="2018-05" db="EMBL/GenBank/DDBJ databases">
        <authorList>
            <person name="Zhang Y.-J."/>
        </authorList>
    </citation>
    <scope>NUCLEOTIDE SEQUENCE [LARGE SCALE GENOMIC DNA]</scope>
    <source>
        <strain evidence="5 6">CY04</strain>
    </source>
</reference>
<gene>
    <name evidence="5" type="ORF">DL239_15050</name>
</gene>
<dbReference type="InterPro" id="IPR016162">
    <property type="entry name" value="Ald_DH_N"/>
</dbReference>
<keyword evidence="1 3" id="KW-0560">Oxidoreductase</keyword>
<dbReference type="Gene3D" id="3.40.309.10">
    <property type="entry name" value="Aldehyde Dehydrogenase, Chain A, domain 2"/>
    <property type="match status" value="1"/>
</dbReference>
<organism evidence="5 6">
    <name type="scientific">Parasedimentitalea denitrificans</name>
    <dbReference type="NCBI Taxonomy" id="2211118"/>
    <lineage>
        <taxon>Bacteria</taxon>
        <taxon>Pseudomonadati</taxon>
        <taxon>Pseudomonadota</taxon>
        <taxon>Alphaproteobacteria</taxon>
        <taxon>Rhodobacterales</taxon>
        <taxon>Paracoccaceae</taxon>
        <taxon>Parasedimentitalea</taxon>
    </lineage>
</organism>
<evidence type="ECO:0000256" key="3">
    <source>
        <dbReference type="RuleBase" id="RU003345"/>
    </source>
</evidence>
<sequence>MKSEKIYINGTWVRPVAAQPIDVISPSDGQVFARIADAGGEDIDQAVKAARASLSGEWGRMAPVERGRLLYKLSELINRDADDLADLEARDTGKPMSQARADIAACARYFEFYAGAADKIHGETIPYQVEYFVTVIREPRGVTGHIIPWNYPAQMFGRTLAPALATGNAAVLKPAEEACLSCLKLTELADEAGFPAGVLNVVTGYGATAGATLAEHPDLDFISFTGSPEVGTMVQIASAKHHRACVLELGGKSPQIIFSDADFATALPIVVAGIVQNGGQTCSAGSRVLIQQDIFEAFTAELRNRINALVVGAHEKDLNCGPLISAKQKGRVQEFITQAEVEGVRCMAQAQLDPAAPNDGHYVRPALYGPVPEDSALAQKEVFGPVLAAIPFKDEADAIRIANDTEFGLIAGVWTNDGARQMRVAKALRCGQVFINNYGAGGGVELPFGGVKHSGHGREKGLAAMHEFTVTKTVVLKHD</sequence>
<evidence type="ECO:0000256" key="1">
    <source>
        <dbReference type="ARBA" id="ARBA00023002"/>
    </source>
</evidence>
<dbReference type="PROSITE" id="PS00070">
    <property type="entry name" value="ALDEHYDE_DEHYDR_CYS"/>
    <property type="match status" value="1"/>
</dbReference>
<evidence type="ECO:0000259" key="4">
    <source>
        <dbReference type="Pfam" id="PF00171"/>
    </source>
</evidence>
<proteinExistence type="inferred from homology"/>
<dbReference type="RefSeq" id="WP_167684920.1">
    <property type="nucleotide sequence ID" value="NZ_QHLQ01000016.1"/>
</dbReference>
<evidence type="ECO:0000313" key="6">
    <source>
        <dbReference type="Proteomes" id="UP001429564"/>
    </source>
</evidence>
<accession>A0ABX0W9G1</accession>
<dbReference type="CDD" id="cd07109">
    <property type="entry name" value="ALDH_AAS00426"/>
    <property type="match status" value="1"/>
</dbReference>
<dbReference type="InterPro" id="IPR016163">
    <property type="entry name" value="Ald_DH_C"/>
</dbReference>
<dbReference type="Pfam" id="PF00171">
    <property type="entry name" value="Aldedh"/>
    <property type="match status" value="1"/>
</dbReference>
<feature type="active site" evidence="2">
    <location>
        <position position="248"/>
    </location>
</feature>
<dbReference type="Gene3D" id="3.40.605.10">
    <property type="entry name" value="Aldehyde Dehydrogenase, Chain A, domain 1"/>
    <property type="match status" value="1"/>
</dbReference>
<protein>
    <submittedName>
        <fullName evidence="5">Aldehyde dehydrogenase</fullName>
    </submittedName>
</protein>
<evidence type="ECO:0000313" key="5">
    <source>
        <dbReference type="EMBL" id="NIZ62291.1"/>
    </source>
</evidence>
<dbReference type="InterPro" id="IPR016161">
    <property type="entry name" value="Ald_DH/histidinol_DH"/>
</dbReference>
<dbReference type="EMBL" id="QHLQ01000016">
    <property type="protein sequence ID" value="NIZ62291.1"/>
    <property type="molecule type" value="Genomic_DNA"/>
</dbReference>
<dbReference type="PROSITE" id="PS00687">
    <property type="entry name" value="ALDEHYDE_DEHYDR_GLU"/>
    <property type="match status" value="1"/>
</dbReference>
<name>A0ABX0W9G1_9RHOB</name>
<comment type="similarity">
    <text evidence="3">Belongs to the aldehyde dehydrogenase family.</text>
</comment>
<comment type="caution">
    <text evidence="5">The sequence shown here is derived from an EMBL/GenBank/DDBJ whole genome shotgun (WGS) entry which is preliminary data.</text>
</comment>
<dbReference type="SUPFAM" id="SSF53720">
    <property type="entry name" value="ALDH-like"/>
    <property type="match status" value="1"/>
</dbReference>
<dbReference type="Proteomes" id="UP001429564">
    <property type="component" value="Unassembled WGS sequence"/>
</dbReference>
<dbReference type="PANTHER" id="PTHR11699">
    <property type="entry name" value="ALDEHYDE DEHYDROGENASE-RELATED"/>
    <property type="match status" value="1"/>
</dbReference>
<dbReference type="InterPro" id="IPR015590">
    <property type="entry name" value="Aldehyde_DH_dom"/>
</dbReference>